<comment type="caution">
    <text evidence="1">The sequence shown here is derived from an EMBL/GenBank/DDBJ whole genome shotgun (WGS) entry which is preliminary data.</text>
</comment>
<name>A0A644Z777_9ZZZZ</name>
<reference evidence="1" key="1">
    <citation type="submission" date="2019-08" db="EMBL/GenBank/DDBJ databases">
        <authorList>
            <person name="Kucharzyk K."/>
            <person name="Murdoch R.W."/>
            <person name="Higgins S."/>
            <person name="Loffler F."/>
        </authorList>
    </citation>
    <scope>NUCLEOTIDE SEQUENCE</scope>
</reference>
<dbReference type="AlphaFoldDB" id="A0A644Z777"/>
<evidence type="ECO:0000313" key="1">
    <source>
        <dbReference type="EMBL" id="MPM36477.1"/>
    </source>
</evidence>
<organism evidence="1">
    <name type="scientific">bioreactor metagenome</name>
    <dbReference type="NCBI Taxonomy" id="1076179"/>
    <lineage>
        <taxon>unclassified sequences</taxon>
        <taxon>metagenomes</taxon>
        <taxon>ecological metagenomes</taxon>
    </lineage>
</organism>
<sequence>MTGAEYILQMFVISGFLVGAIQDHGNRGPGGIPFVHSGENRELVDFVALCSGRISSGTATVHLSLQAFHIDFEAAFHPVYDHTEGWSVGLAESGDGKGISKAVVTHFIPRS</sequence>
<proteinExistence type="predicted"/>
<dbReference type="EMBL" id="VSSQ01007619">
    <property type="protein sequence ID" value="MPM36477.1"/>
    <property type="molecule type" value="Genomic_DNA"/>
</dbReference>
<protein>
    <submittedName>
        <fullName evidence="1">Uncharacterized protein</fullName>
    </submittedName>
</protein>
<accession>A0A644Z777</accession>
<gene>
    <name evidence="1" type="ORF">SDC9_83075</name>
</gene>